<accession>A0A0A9GED3</accession>
<name>A0A0A9GED3_ARUDO</name>
<proteinExistence type="predicted"/>
<feature type="region of interest" description="Disordered" evidence="1">
    <location>
        <begin position="1"/>
        <end position="66"/>
    </location>
</feature>
<sequence length="66" mass="7533">MVDDYGSGTDTVQEKFRTHGREVKTCPEENLIEVSDQNFSEEEVGANDEPCKKRRPTSSIRDDQPM</sequence>
<dbReference type="AlphaFoldDB" id="A0A0A9GED3"/>
<protein>
    <submittedName>
        <fullName evidence="2">Uncharacterized protein</fullName>
    </submittedName>
</protein>
<organism evidence="2">
    <name type="scientific">Arundo donax</name>
    <name type="common">Giant reed</name>
    <name type="synonym">Donax arundinaceus</name>
    <dbReference type="NCBI Taxonomy" id="35708"/>
    <lineage>
        <taxon>Eukaryota</taxon>
        <taxon>Viridiplantae</taxon>
        <taxon>Streptophyta</taxon>
        <taxon>Embryophyta</taxon>
        <taxon>Tracheophyta</taxon>
        <taxon>Spermatophyta</taxon>
        <taxon>Magnoliopsida</taxon>
        <taxon>Liliopsida</taxon>
        <taxon>Poales</taxon>
        <taxon>Poaceae</taxon>
        <taxon>PACMAD clade</taxon>
        <taxon>Arundinoideae</taxon>
        <taxon>Arundineae</taxon>
        <taxon>Arundo</taxon>
    </lineage>
</organism>
<reference evidence="2" key="2">
    <citation type="journal article" date="2015" name="Data Brief">
        <title>Shoot transcriptome of the giant reed, Arundo donax.</title>
        <authorList>
            <person name="Barrero R.A."/>
            <person name="Guerrero F.D."/>
            <person name="Moolhuijzen P."/>
            <person name="Goolsby J.A."/>
            <person name="Tidwell J."/>
            <person name="Bellgard S.E."/>
            <person name="Bellgard M.I."/>
        </authorList>
    </citation>
    <scope>NUCLEOTIDE SEQUENCE</scope>
    <source>
        <tissue evidence="2">Shoot tissue taken approximately 20 cm above the soil surface</tissue>
    </source>
</reference>
<feature type="compositionally biased region" description="Basic and acidic residues" evidence="1">
    <location>
        <begin position="12"/>
        <end position="27"/>
    </location>
</feature>
<evidence type="ECO:0000256" key="1">
    <source>
        <dbReference type="SAM" id="MobiDB-lite"/>
    </source>
</evidence>
<evidence type="ECO:0000313" key="2">
    <source>
        <dbReference type="EMBL" id="JAE19008.1"/>
    </source>
</evidence>
<dbReference type="EMBL" id="GBRH01178888">
    <property type="protein sequence ID" value="JAE19008.1"/>
    <property type="molecule type" value="Transcribed_RNA"/>
</dbReference>
<reference evidence="2" key="1">
    <citation type="submission" date="2014-09" db="EMBL/GenBank/DDBJ databases">
        <authorList>
            <person name="Magalhaes I.L.F."/>
            <person name="Oliveira U."/>
            <person name="Santos F.R."/>
            <person name="Vidigal T.H.D.A."/>
            <person name="Brescovit A.D."/>
            <person name="Santos A.J."/>
        </authorList>
    </citation>
    <scope>NUCLEOTIDE SEQUENCE</scope>
    <source>
        <tissue evidence="2">Shoot tissue taken approximately 20 cm above the soil surface</tissue>
    </source>
</reference>